<dbReference type="InterPro" id="IPR036640">
    <property type="entry name" value="ABC1_TM_sf"/>
</dbReference>
<evidence type="ECO:0000256" key="3">
    <source>
        <dbReference type="ARBA" id="ARBA00022741"/>
    </source>
</evidence>
<feature type="transmembrane region" description="Helical" evidence="7">
    <location>
        <begin position="137"/>
        <end position="160"/>
    </location>
</feature>
<dbReference type="InterPro" id="IPR050173">
    <property type="entry name" value="ABC_transporter_C-like"/>
</dbReference>
<evidence type="ECO:0000256" key="1">
    <source>
        <dbReference type="ARBA" id="ARBA00022448"/>
    </source>
</evidence>
<evidence type="ECO:0000256" key="2">
    <source>
        <dbReference type="ARBA" id="ARBA00022692"/>
    </source>
</evidence>
<organism evidence="9">
    <name type="scientific">Petromyces alliaceus</name>
    <name type="common">Aspergillus alliaceus</name>
    <dbReference type="NCBI Taxonomy" id="209559"/>
    <lineage>
        <taxon>Eukaryota</taxon>
        <taxon>Fungi</taxon>
        <taxon>Dikarya</taxon>
        <taxon>Ascomycota</taxon>
        <taxon>Pezizomycotina</taxon>
        <taxon>Eurotiomycetes</taxon>
        <taxon>Eurotiomycetidae</taxon>
        <taxon>Eurotiales</taxon>
        <taxon>Aspergillaceae</taxon>
        <taxon>Aspergillus</taxon>
        <taxon>Aspergillus subgen. Circumdati</taxon>
    </lineage>
</organism>
<evidence type="ECO:0000256" key="5">
    <source>
        <dbReference type="ARBA" id="ARBA00022989"/>
    </source>
</evidence>
<dbReference type="Gene3D" id="1.20.1560.10">
    <property type="entry name" value="ABC transporter type 1, transmembrane domain"/>
    <property type="match status" value="1"/>
</dbReference>
<accession>A0A5N7CMV8</accession>
<sequence>MAVSTATYEHLGYRAMAMLRSEMTALVYRKLLSLHIDTAREFGAVSLASSDVDSVVEYFHGTICDTWADALQLGPATWLWAAQVGAVCIVPVIVAIGDLVNRFSQDMQLTDMVLPGGFISSGFRGFLRLFATTAQTGVAIASAPHIAVSMPFLVGVLALIQRVYLRTLRQLRLLEVETKALLLSHFIESLDGLVTIRSFGWTASLTEKTYTATLLPSIVRRNIRCLTQEPFTFPACVRENLGPFGHRSDGEITTALERVHLWETILNKSYTDGSTARNALDIMVDDNFLSQANANTCCVLHEYC</sequence>
<evidence type="ECO:0000256" key="4">
    <source>
        <dbReference type="ARBA" id="ARBA00022840"/>
    </source>
</evidence>
<name>A0A5N7CMV8_PETAA</name>
<dbReference type="EMBL" id="ML735221">
    <property type="protein sequence ID" value="KAE8394823.1"/>
    <property type="molecule type" value="Genomic_DNA"/>
</dbReference>
<keyword evidence="3" id="KW-0547">Nucleotide-binding</keyword>
<feature type="transmembrane region" description="Helical" evidence="7">
    <location>
        <begin position="78"/>
        <end position="100"/>
    </location>
</feature>
<dbReference type="PROSITE" id="PS50929">
    <property type="entry name" value="ABC_TM1F"/>
    <property type="match status" value="1"/>
</dbReference>
<evidence type="ECO:0000256" key="6">
    <source>
        <dbReference type="ARBA" id="ARBA00023136"/>
    </source>
</evidence>
<dbReference type="PANTHER" id="PTHR24223:SF399">
    <property type="entry name" value="ABC TRANSPORTER ATNG"/>
    <property type="match status" value="1"/>
</dbReference>
<dbReference type="Proteomes" id="UP000326877">
    <property type="component" value="Unassembled WGS sequence"/>
</dbReference>
<keyword evidence="6 7" id="KW-0472">Membrane</keyword>
<dbReference type="GO" id="GO:0005524">
    <property type="term" value="F:ATP binding"/>
    <property type="evidence" value="ECO:0007669"/>
    <property type="project" value="UniProtKB-KW"/>
</dbReference>
<evidence type="ECO:0000259" key="8">
    <source>
        <dbReference type="PROSITE" id="PS50929"/>
    </source>
</evidence>
<dbReference type="AlphaFoldDB" id="A0A5N7CMV8"/>
<dbReference type="GO" id="GO:0016020">
    <property type="term" value="C:membrane"/>
    <property type="evidence" value="ECO:0007669"/>
    <property type="project" value="InterPro"/>
</dbReference>
<keyword evidence="2 7" id="KW-0812">Transmembrane</keyword>
<dbReference type="InterPro" id="IPR011527">
    <property type="entry name" value="ABC1_TM_dom"/>
</dbReference>
<proteinExistence type="predicted"/>
<feature type="domain" description="ABC transmembrane type-1" evidence="8">
    <location>
        <begin position="1"/>
        <end position="208"/>
    </location>
</feature>
<evidence type="ECO:0000313" key="9">
    <source>
        <dbReference type="EMBL" id="KAE8394823.1"/>
    </source>
</evidence>
<evidence type="ECO:0000256" key="7">
    <source>
        <dbReference type="SAM" id="Phobius"/>
    </source>
</evidence>
<gene>
    <name evidence="9" type="ORF">BDV23DRAFT_179214</name>
</gene>
<dbReference type="PANTHER" id="PTHR24223">
    <property type="entry name" value="ATP-BINDING CASSETTE SUB-FAMILY C"/>
    <property type="match status" value="1"/>
</dbReference>
<protein>
    <recommendedName>
        <fullName evidence="8">ABC transmembrane type-1 domain-containing protein</fullName>
    </recommendedName>
</protein>
<dbReference type="SUPFAM" id="SSF90123">
    <property type="entry name" value="ABC transporter transmembrane region"/>
    <property type="match status" value="1"/>
</dbReference>
<keyword evidence="5 7" id="KW-1133">Transmembrane helix</keyword>
<keyword evidence="1" id="KW-0813">Transport</keyword>
<keyword evidence="4" id="KW-0067">ATP-binding</keyword>
<dbReference type="Pfam" id="PF00664">
    <property type="entry name" value="ABC_membrane"/>
    <property type="match status" value="1"/>
</dbReference>
<dbReference type="OrthoDB" id="6500128at2759"/>
<reference evidence="9" key="1">
    <citation type="submission" date="2019-04" db="EMBL/GenBank/DDBJ databases">
        <title>Friends and foes A comparative genomics studyof 23 Aspergillus species from section Flavi.</title>
        <authorList>
            <consortium name="DOE Joint Genome Institute"/>
            <person name="Kjaerbolling I."/>
            <person name="Vesth T."/>
            <person name="Frisvad J.C."/>
            <person name="Nybo J.L."/>
            <person name="Theobald S."/>
            <person name="Kildgaard S."/>
            <person name="Isbrandt T."/>
            <person name="Kuo A."/>
            <person name="Sato A."/>
            <person name="Lyhne E.K."/>
            <person name="Kogle M.E."/>
            <person name="Wiebenga A."/>
            <person name="Kun R.S."/>
            <person name="Lubbers R.J."/>
            <person name="Makela M.R."/>
            <person name="Barry K."/>
            <person name="Chovatia M."/>
            <person name="Clum A."/>
            <person name="Daum C."/>
            <person name="Haridas S."/>
            <person name="He G."/>
            <person name="LaButti K."/>
            <person name="Lipzen A."/>
            <person name="Mondo S."/>
            <person name="Riley R."/>
            <person name="Salamov A."/>
            <person name="Simmons B.A."/>
            <person name="Magnuson J.K."/>
            <person name="Henrissat B."/>
            <person name="Mortensen U.H."/>
            <person name="Larsen T.O."/>
            <person name="Devries R.P."/>
            <person name="Grigoriev I.V."/>
            <person name="Machida M."/>
            <person name="Baker S.E."/>
            <person name="Andersen M.R."/>
        </authorList>
    </citation>
    <scope>NUCLEOTIDE SEQUENCE [LARGE SCALE GENOMIC DNA]</scope>
    <source>
        <strain evidence="9">IBT 14317</strain>
    </source>
</reference>
<dbReference type="GO" id="GO:0140359">
    <property type="term" value="F:ABC-type transporter activity"/>
    <property type="evidence" value="ECO:0007669"/>
    <property type="project" value="InterPro"/>
</dbReference>